<dbReference type="GO" id="GO:0008800">
    <property type="term" value="F:beta-lactamase activity"/>
    <property type="evidence" value="ECO:0007669"/>
    <property type="project" value="InterPro"/>
</dbReference>
<evidence type="ECO:0000313" key="3">
    <source>
        <dbReference type="Proteomes" id="UP000198597"/>
    </source>
</evidence>
<dbReference type="PANTHER" id="PTHR35333:SF3">
    <property type="entry name" value="BETA-LACTAMASE-TYPE TRANSPEPTIDASE FOLD CONTAINING PROTEIN"/>
    <property type="match status" value="1"/>
</dbReference>
<dbReference type="OrthoDB" id="9775096at2"/>
<dbReference type="AlphaFoldDB" id="A0A1H0UKE0"/>
<accession>A0A1H0UKE0</accession>
<dbReference type="Pfam" id="PF13354">
    <property type="entry name" value="Beta-lactamase2"/>
    <property type="match status" value="1"/>
</dbReference>
<reference evidence="2 3" key="1">
    <citation type="submission" date="2016-10" db="EMBL/GenBank/DDBJ databases">
        <authorList>
            <person name="de Groot N.N."/>
        </authorList>
    </citation>
    <scope>NUCLEOTIDE SEQUENCE [LARGE SCALE GENOMIC DNA]</scope>
    <source>
        <strain evidence="2 3">DSM 12272</strain>
    </source>
</reference>
<dbReference type="InterPro" id="IPR045155">
    <property type="entry name" value="Beta-lactam_cat"/>
</dbReference>
<dbReference type="Proteomes" id="UP000198597">
    <property type="component" value="Unassembled WGS sequence"/>
</dbReference>
<dbReference type="RefSeq" id="WP_089971598.1">
    <property type="nucleotide sequence ID" value="NZ_FNJM01000011.1"/>
</dbReference>
<dbReference type="GO" id="GO:0030655">
    <property type="term" value="P:beta-lactam antibiotic catabolic process"/>
    <property type="evidence" value="ECO:0007669"/>
    <property type="project" value="InterPro"/>
</dbReference>
<sequence>MDKFMIKSAFRKVRGVTVSITLLLLTFNLICYKTFANVKTGNLEKEIGMAEDKLKNHQLLSLSGKEEALETNISIEQRIALYLEGGIKDFGFIYYDLTTKEKIVINENKVFIAASTYKVGLNMLVYEDIINGVLEINQGIIYDDDKDFEDGTGILKNEIDTTLTKPVLLQKLLDLSIIESDNIASKMLKRTLGGDKETRKRINEMAELSCDTDSNKTTPEIQFKLLENLYKNRENTYYTHLLNIMKETEFHDRLDKYLPYEIVAHKIGNYEESINDIAIIFTDKPYIIVAYSEGIDEANEKIAKISKMIYSEQLKK</sequence>
<protein>
    <submittedName>
        <fullName evidence="2">Beta-lactamase class A</fullName>
    </submittedName>
</protein>
<dbReference type="Gene3D" id="3.40.710.10">
    <property type="entry name" value="DD-peptidase/beta-lactamase superfamily"/>
    <property type="match status" value="1"/>
</dbReference>
<dbReference type="InterPro" id="IPR000871">
    <property type="entry name" value="Beta-lactam_class-A"/>
</dbReference>
<evidence type="ECO:0000259" key="1">
    <source>
        <dbReference type="Pfam" id="PF13354"/>
    </source>
</evidence>
<gene>
    <name evidence="2" type="ORF">SAMN04488529_11151</name>
</gene>
<organism evidence="2 3">
    <name type="scientific">Clostridium gasigenes</name>
    <dbReference type="NCBI Taxonomy" id="94869"/>
    <lineage>
        <taxon>Bacteria</taxon>
        <taxon>Bacillati</taxon>
        <taxon>Bacillota</taxon>
        <taxon>Clostridia</taxon>
        <taxon>Eubacteriales</taxon>
        <taxon>Clostridiaceae</taxon>
        <taxon>Clostridium</taxon>
    </lineage>
</organism>
<dbReference type="STRING" id="94869.SAMN04488529_11151"/>
<dbReference type="InterPro" id="IPR012338">
    <property type="entry name" value="Beta-lactam/transpept-like"/>
</dbReference>
<feature type="domain" description="Beta-lactamase class A catalytic" evidence="1">
    <location>
        <begin position="91"/>
        <end position="291"/>
    </location>
</feature>
<evidence type="ECO:0000313" key="2">
    <source>
        <dbReference type="EMBL" id="SDP66687.1"/>
    </source>
</evidence>
<dbReference type="SUPFAM" id="SSF56601">
    <property type="entry name" value="beta-lactamase/transpeptidase-like"/>
    <property type="match status" value="1"/>
</dbReference>
<proteinExistence type="predicted"/>
<dbReference type="PANTHER" id="PTHR35333">
    <property type="entry name" value="BETA-LACTAMASE"/>
    <property type="match status" value="1"/>
</dbReference>
<name>A0A1H0UKE0_9CLOT</name>
<dbReference type="GO" id="GO:0046677">
    <property type="term" value="P:response to antibiotic"/>
    <property type="evidence" value="ECO:0007669"/>
    <property type="project" value="InterPro"/>
</dbReference>
<dbReference type="EMBL" id="FNJM01000011">
    <property type="protein sequence ID" value="SDP66687.1"/>
    <property type="molecule type" value="Genomic_DNA"/>
</dbReference>
<keyword evidence="3" id="KW-1185">Reference proteome</keyword>